<dbReference type="PIRSF" id="PIRSF000137">
    <property type="entry name" value="Alcohol_oxidase"/>
    <property type="match status" value="1"/>
</dbReference>
<evidence type="ECO:0000256" key="4">
    <source>
        <dbReference type="ARBA" id="ARBA00022827"/>
    </source>
</evidence>
<dbReference type="InterPro" id="IPR007867">
    <property type="entry name" value="GMC_OxRtase_C"/>
</dbReference>
<keyword evidence="11" id="KW-1185">Reference proteome</keyword>
<dbReference type="InterPro" id="IPR000172">
    <property type="entry name" value="GMC_OxRdtase_N"/>
</dbReference>
<keyword evidence="3 7" id="KW-0285">Flavoprotein</keyword>
<gene>
    <name evidence="10" type="primary">pdh1_2</name>
    <name evidence="10" type="ORF">A0H81_06414</name>
</gene>
<dbReference type="SUPFAM" id="SSF51905">
    <property type="entry name" value="FAD/NAD(P)-binding domain"/>
    <property type="match status" value="1"/>
</dbReference>
<evidence type="ECO:0000256" key="6">
    <source>
        <dbReference type="PIRSR" id="PIRSR000137-2"/>
    </source>
</evidence>
<evidence type="ECO:0000256" key="5">
    <source>
        <dbReference type="PIRSR" id="PIRSR000137-1"/>
    </source>
</evidence>
<dbReference type="InterPro" id="IPR036188">
    <property type="entry name" value="FAD/NAD-bd_sf"/>
</dbReference>
<evidence type="ECO:0000256" key="7">
    <source>
        <dbReference type="RuleBase" id="RU003968"/>
    </source>
</evidence>
<dbReference type="Gene3D" id="3.30.560.10">
    <property type="entry name" value="Glucose Oxidase, domain 3"/>
    <property type="match status" value="1"/>
</dbReference>
<dbReference type="Gene3D" id="3.50.50.60">
    <property type="entry name" value="FAD/NAD(P)-binding domain"/>
    <property type="match status" value="1"/>
</dbReference>
<dbReference type="GO" id="GO:0016614">
    <property type="term" value="F:oxidoreductase activity, acting on CH-OH group of donors"/>
    <property type="evidence" value="ECO:0007669"/>
    <property type="project" value="InterPro"/>
</dbReference>
<dbReference type="PROSITE" id="PS00623">
    <property type="entry name" value="GMC_OXRED_1"/>
    <property type="match status" value="1"/>
</dbReference>
<feature type="binding site" evidence="6">
    <location>
        <position position="112"/>
    </location>
    <ligand>
        <name>FAD</name>
        <dbReference type="ChEBI" id="CHEBI:57692"/>
    </ligand>
</feature>
<dbReference type="Pfam" id="PF05199">
    <property type="entry name" value="GMC_oxred_C"/>
    <property type="match status" value="1"/>
</dbReference>
<feature type="active site" description="Proton donor" evidence="5">
    <location>
        <position position="548"/>
    </location>
</feature>
<dbReference type="STRING" id="5627.A0A1C7MAM1"/>
<reference evidence="10 11" key="1">
    <citation type="submission" date="2016-03" db="EMBL/GenBank/DDBJ databases">
        <title>Whole genome sequencing of Grifola frondosa 9006-11.</title>
        <authorList>
            <person name="Min B."/>
            <person name="Park H."/>
            <person name="Kim J.-G."/>
            <person name="Cho H."/>
            <person name="Oh Y.-L."/>
            <person name="Kong W.-S."/>
            <person name="Choi I.-G."/>
        </authorList>
    </citation>
    <scope>NUCLEOTIDE SEQUENCE [LARGE SCALE GENOMIC DNA]</scope>
    <source>
        <strain evidence="10 11">9006-11</strain>
    </source>
</reference>
<dbReference type="GO" id="GO:0050660">
    <property type="term" value="F:flavin adenine dinucleotide binding"/>
    <property type="evidence" value="ECO:0007669"/>
    <property type="project" value="InterPro"/>
</dbReference>
<dbReference type="PANTHER" id="PTHR11552:SF147">
    <property type="entry name" value="CHOLINE DEHYDROGENASE, MITOCHONDRIAL"/>
    <property type="match status" value="1"/>
</dbReference>
<feature type="non-terminal residue" evidence="10">
    <location>
        <position position="612"/>
    </location>
</feature>
<dbReference type="AlphaFoldDB" id="A0A1C7MAM1"/>
<dbReference type="OrthoDB" id="269227at2759"/>
<sequence length="612" mass="64842">MRSVFFLSAISACSIAHGKLYTDPHQLPKTQYDFVIIGAGTAGNVIATRLTENSAFTVLVVEAGISNVGILADEVPFLGPTLSPDTSVTWNFTTVPQSGLDSRAIPYPRGRVLGGSSTINFEIWTRGSEDDYNRYAEVSGDEGWSWNEMLPYMKKSETLVTSTDNHNTSGQVNPAVHGTSGPVKISIPGVTTTVDTRVFNTTNELPDEFPFNLDMNSGNPIGIGRPIFLGSAMAQFADTIVLIGWTQNSVDSFGRRSSSATAYLELILSRSNLDVLIQTQVTKLVQTSSKGTPAFNKVEVAQNSSSARMIVSAKNEVILCAGSIGTPQILQLSGIGDPAVLRSAGVTPLVQLDDVGKHLTDHPFLGNQWLVNSDLTLEAVSRNETLVADLLEQWNTTGTGLFSVPGANDIGWLRLPQSTFDGSTDPSAGPTSAHFEVLPVNGFVSFVVPTPDTGFFLTMVTTVASPASRGTVTLASSDPFADPVIDPALLTDPVDLAIMVGAIKAVRTLVTAPAWDGYIIAPVPAFGNATTDAELEAYAQAFTTTVFHPVGTARMSAEGSGVGVVDASLRVKNVTGLRIVDASVFPFIPAAHPQAAVYAFAERASDLIKAAW</sequence>
<evidence type="ECO:0000259" key="8">
    <source>
        <dbReference type="PROSITE" id="PS00623"/>
    </source>
</evidence>
<dbReference type="OMA" id="PHIFGAH"/>
<dbReference type="Proteomes" id="UP000092993">
    <property type="component" value="Unassembled WGS sequence"/>
</dbReference>
<dbReference type="InterPro" id="IPR012132">
    <property type="entry name" value="GMC_OxRdtase"/>
</dbReference>
<feature type="active site" description="Proton acceptor" evidence="5">
    <location>
        <position position="592"/>
    </location>
</feature>
<feature type="domain" description="Glucose-methanol-choline oxidoreductase N-terminal" evidence="9">
    <location>
        <begin position="322"/>
        <end position="336"/>
    </location>
</feature>
<feature type="domain" description="Glucose-methanol-choline oxidoreductase N-terminal" evidence="8">
    <location>
        <begin position="110"/>
        <end position="133"/>
    </location>
</feature>
<evidence type="ECO:0000313" key="11">
    <source>
        <dbReference type="Proteomes" id="UP000092993"/>
    </source>
</evidence>
<organism evidence="10 11">
    <name type="scientific">Grifola frondosa</name>
    <name type="common">Maitake</name>
    <name type="synonym">Polyporus frondosus</name>
    <dbReference type="NCBI Taxonomy" id="5627"/>
    <lineage>
        <taxon>Eukaryota</taxon>
        <taxon>Fungi</taxon>
        <taxon>Dikarya</taxon>
        <taxon>Basidiomycota</taxon>
        <taxon>Agaricomycotina</taxon>
        <taxon>Agaricomycetes</taxon>
        <taxon>Polyporales</taxon>
        <taxon>Grifolaceae</taxon>
        <taxon>Grifola</taxon>
    </lineage>
</organism>
<evidence type="ECO:0000313" key="10">
    <source>
        <dbReference type="EMBL" id="OBZ73918.1"/>
    </source>
</evidence>
<dbReference type="PROSITE" id="PS00624">
    <property type="entry name" value="GMC_OXRED_2"/>
    <property type="match status" value="1"/>
</dbReference>
<keyword evidence="4 6" id="KW-0274">FAD</keyword>
<evidence type="ECO:0000259" key="9">
    <source>
        <dbReference type="PROSITE" id="PS00624"/>
    </source>
</evidence>
<evidence type="ECO:0000256" key="1">
    <source>
        <dbReference type="ARBA" id="ARBA00001974"/>
    </source>
</evidence>
<evidence type="ECO:0000256" key="2">
    <source>
        <dbReference type="ARBA" id="ARBA00010790"/>
    </source>
</evidence>
<protein>
    <submittedName>
        <fullName evidence="10">Pyranose dehydrogenase 1</fullName>
    </submittedName>
</protein>
<name>A0A1C7MAM1_GRIFR</name>
<comment type="cofactor">
    <cofactor evidence="1 6">
        <name>FAD</name>
        <dbReference type="ChEBI" id="CHEBI:57692"/>
    </cofactor>
</comment>
<comment type="caution">
    <text evidence="10">The sequence shown here is derived from an EMBL/GenBank/DDBJ whole genome shotgun (WGS) entry which is preliminary data.</text>
</comment>
<comment type="similarity">
    <text evidence="2 7">Belongs to the GMC oxidoreductase family.</text>
</comment>
<feature type="binding site" evidence="6">
    <location>
        <begin position="593"/>
        <end position="594"/>
    </location>
    <ligand>
        <name>FAD</name>
        <dbReference type="ChEBI" id="CHEBI:57692"/>
    </ligand>
</feature>
<dbReference type="Pfam" id="PF00732">
    <property type="entry name" value="GMC_oxred_N"/>
    <property type="match status" value="2"/>
</dbReference>
<accession>A0A1C7MAM1</accession>
<proteinExistence type="inferred from homology"/>
<evidence type="ECO:0000256" key="3">
    <source>
        <dbReference type="ARBA" id="ARBA00022630"/>
    </source>
</evidence>
<dbReference type="EMBL" id="LUGG01000006">
    <property type="protein sequence ID" value="OBZ73918.1"/>
    <property type="molecule type" value="Genomic_DNA"/>
</dbReference>
<dbReference type="PANTHER" id="PTHR11552">
    <property type="entry name" value="GLUCOSE-METHANOL-CHOLINE GMC OXIDOREDUCTASE"/>
    <property type="match status" value="1"/>
</dbReference>
<dbReference type="SUPFAM" id="SSF54373">
    <property type="entry name" value="FAD-linked reductases, C-terminal domain"/>
    <property type="match status" value="1"/>
</dbReference>
<feature type="binding site" evidence="6">
    <location>
        <position position="281"/>
    </location>
    <ligand>
        <name>FAD</name>
        <dbReference type="ChEBI" id="CHEBI:57692"/>
    </ligand>
</feature>